<keyword evidence="2" id="KW-1185">Reference proteome</keyword>
<proteinExistence type="predicted"/>
<dbReference type="Proteomes" id="UP000292702">
    <property type="component" value="Unassembled WGS sequence"/>
</dbReference>
<dbReference type="OrthoDB" id="2788229at2759"/>
<dbReference type="EMBL" id="RWJN01000291">
    <property type="protein sequence ID" value="TCD63536.1"/>
    <property type="molecule type" value="Genomic_DNA"/>
</dbReference>
<accession>A0A4R0R9Y7</accession>
<dbReference type="AlphaFoldDB" id="A0A4R0R9Y7"/>
<comment type="caution">
    <text evidence="1">The sequence shown here is derived from an EMBL/GenBank/DDBJ whole genome shotgun (WGS) entry which is preliminary data.</text>
</comment>
<evidence type="ECO:0000313" key="2">
    <source>
        <dbReference type="Proteomes" id="UP000292702"/>
    </source>
</evidence>
<organism evidence="1 2">
    <name type="scientific">Steccherinum ochraceum</name>
    <dbReference type="NCBI Taxonomy" id="92696"/>
    <lineage>
        <taxon>Eukaryota</taxon>
        <taxon>Fungi</taxon>
        <taxon>Dikarya</taxon>
        <taxon>Basidiomycota</taxon>
        <taxon>Agaricomycotina</taxon>
        <taxon>Agaricomycetes</taxon>
        <taxon>Polyporales</taxon>
        <taxon>Steccherinaceae</taxon>
        <taxon>Steccherinum</taxon>
    </lineage>
</organism>
<protein>
    <recommendedName>
        <fullName evidence="3">F-box domain-containing protein</fullName>
    </recommendedName>
</protein>
<gene>
    <name evidence="1" type="ORF">EIP91_005306</name>
</gene>
<dbReference type="SUPFAM" id="SSF52047">
    <property type="entry name" value="RNI-like"/>
    <property type="match status" value="1"/>
</dbReference>
<reference evidence="1 2" key="1">
    <citation type="submission" date="2018-11" db="EMBL/GenBank/DDBJ databases">
        <title>Genome assembly of Steccherinum ochraceum LE-BIN_3174, the white-rot fungus of the Steccherinaceae family (The Residual Polyporoid clade, Polyporales, Basidiomycota).</title>
        <authorList>
            <person name="Fedorova T.V."/>
            <person name="Glazunova O.A."/>
            <person name="Landesman E.O."/>
            <person name="Moiseenko K.V."/>
            <person name="Psurtseva N.V."/>
            <person name="Savinova O.S."/>
            <person name="Shakhova N.V."/>
            <person name="Tyazhelova T.V."/>
            <person name="Vasina D.V."/>
        </authorList>
    </citation>
    <scope>NUCLEOTIDE SEQUENCE [LARGE SCALE GENOMIC DNA]</scope>
    <source>
        <strain evidence="1 2">LE-BIN_3174</strain>
    </source>
</reference>
<evidence type="ECO:0000313" key="1">
    <source>
        <dbReference type="EMBL" id="TCD63536.1"/>
    </source>
</evidence>
<sequence>MTVSVSLPPELVDQTIDHLWDDDKTLQACSLTCRAWVPSSRLHLFRTIRVRNADDCRSLNVLIDTSPIIARCIRKLTVSADYRGVGADDRGLEDDAWVNATVLFLHKLKRVHTLALSRVRWNSLTPETRHAFTSVFQTVSTLLLFEVRFYASADVLCFLSTFPELCELYFHGVSWAHESHNPLPSQRYLEDGQPKPSGAEQMQLSYLFLDPRSSPTLVTEWLLNHPVEQRLRTIQLCWREMEDVKALGDLLQASGSALERLQIEFPEGLSEQVLIRNQLSISNNTNLRSLHFGGLDVSAASSRAFVSDQLFPWLAVMLGQVRSSLLHEVVFELELPDVPDLQAFDWVQMDEVLAKEAFRGLTVRFYVNCTERDRGQVLIDEVKAAIEDRLPGFKEHGLLRVSCI</sequence>
<name>A0A4R0R9Y7_9APHY</name>
<evidence type="ECO:0008006" key="3">
    <source>
        <dbReference type="Google" id="ProtNLM"/>
    </source>
</evidence>
<dbReference type="STRING" id="92696.A0A4R0R9Y7"/>